<dbReference type="AlphaFoldDB" id="A0A4R5PM99"/>
<gene>
    <name evidence="1" type="ORF">E2A64_02995</name>
</gene>
<dbReference type="SUPFAM" id="SSF47413">
    <property type="entry name" value="lambda repressor-like DNA-binding domains"/>
    <property type="match status" value="1"/>
</dbReference>
<dbReference type="EMBL" id="SMSI01000001">
    <property type="protein sequence ID" value="TDH38110.1"/>
    <property type="molecule type" value="Genomic_DNA"/>
</dbReference>
<dbReference type="GO" id="GO:0003677">
    <property type="term" value="F:DNA binding"/>
    <property type="evidence" value="ECO:0007669"/>
    <property type="project" value="InterPro"/>
</dbReference>
<dbReference type="Proteomes" id="UP000295131">
    <property type="component" value="Unassembled WGS sequence"/>
</dbReference>
<name>A0A4R5PM99_9HYPH</name>
<keyword evidence="2" id="KW-1185">Reference proteome</keyword>
<protein>
    <submittedName>
        <fullName evidence="1">XRE family transcriptional regulator</fullName>
    </submittedName>
</protein>
<dbReference type="InterPro" id="IPR001387">
    <property type="entry name" value="Cro/C1-type_HTH"/>
</dbReference>
<reference evidence="1 2" key="1">
    <citation type="journal article" date="2013" name="Int. J. Syst. Evol. Microbiol.">
        <title>Hoeflea suaedae sp. nov., an endophytic bacterium isolated from the root of the halophyte Suaeda maritima.</title>
        <authorList>
            <person name="Chung E.J."/>
            <person name="Park J.A."/>
            <person name="Pramanik P."/>
            <person name="Bibi F."/>
            <person name="Jeon C.O."/>
            <person name="Chung Y.R."/>
        </authorList>
    </citation>
    <scope>NUCLEOTIDE SEQUENCE [LARGE SCALE GENOMIC DNA]</scope>
    <source>
        <strain evidence="1 2">YC6898</strain>
    </source>
</reference>
<comment type="caution">
    <text evidence="1">The sequence shown here is derived from an EMBL/GenBank/DDBJ whole genome shotgun (WGS) entry which is preliminary data.</text>
</comment>
<evidence type="ECO:0000313" key="2">
    <source>
        <dbReference type="Proteomes" id="UP000295131"/>
    </source>
</evidence>
<dbReference type="OrthoDB" id="4419620at2"/>
<accession>A0A4R5PM99</accession>
<proteinExistence type="predicted"/>
<evidence type="ECO:0000313" key="1">
    <source>
        <dbReference type="EMBL" id="TDH38110.1"/>
    </source>
</evidence>
<dbReference type="Gene3D" id="1.10.260.40">
    <property type="entry name" value="lambda repressor-like DNA-binding domains"/>
    <property type="match status" value="1"/>
</dbReference>
<dbReference type="CDD" id="cd00093">
    <property type="entry name" value="HTH_XRE"/>
    <property type="match status" value="1"/>
</dbReference>
<sequence length="68" mass="7185">MARAALKIGVRELADIAGVNAGTVNRYETEKGGLQAETRDKLQAALEARGVTFLADDGEGAGVRLRRS</sequence>
<dbReference type="InterPro" id="IPR010982">
    <property type="entry name" value="Lambda_DNA-bd_dom_sf"/>
</dbReference>
<organism evidence="1 2">
    <name type="scientific">Pseudohoeflea suaedae</name>
    <dbReference type="NCBI Taxonomy" id="877384"/>
    <lineage>
        <taxon>Bacteria</taxon>
        <taxon>Pseudomonadati</taxon>
        <taxon>Pseudomonadota</taxon>
        <taxon>Alphaproteobacteria</taxon>
        <taxon>Hyphomicrobiales</taxon>
        <taxon>Rhizobiaceae</taxon>
        <taxon>Pseudohoeflea</taxon>
    </lineage>
</organism>